<dbReference type="RefSeq" id="WP_382381483.1">
    <property type="nucleotide sequence ID" value="NZ_JBHMEZ010000003.1"/>
</dbReference>
<sequence>MKIKFIKAHNGDSIIISFKDTNEKNRNILIDGGMPKTYYGSGKYGDLYDTIEQIKIKEEKIDLLILTHIDEDHIGGLKKWFEKDKDAFEIIEKVWFNSGRSIAKYFDEEENKELIETLKIFETTQTSVPQAIVFEDYIEKFNVWDKEILKTGQTVNQNGVEIKLLSPNDKALKRLLKEYKKPKHNYQTSGASTDWNTSISDFIKEENNPNYKLEEDGSVPNGSSIAFILTFESKNYLFLGDAHPSIIIDSLKDLGYTKENPIKLEFLKVSHHGSCKNTNQELLELIKADNYVISSNSEVHGLPNKRTIARLINHNSNSNIHFNYDSVRQNIFNEKDFEDFEGFKINTIDEWE</sequence>
<dbReference type="EMBL" id="JBHMEZ010000003">
    <property type="protein sequence ID" value="MFB9052295.1"/>
    <property type="molecule type" value="Genomic_DNA"/>
</dbReference>
<evidence type="ECO:0000313" key="2">
    <source>
        <dbReference type="EMBL" id="MFB9052295.1"/>
    </source>
</evidence>
<reference evidence="2 3" key="1">
    <citation type="submission" date="2024-09" db="EMBL/GenBank/DDBJ databases">
        <authorList>
            <person name="Sun Q."/>
            <person name="Mori K."/>
        </authorList>
    </citation>
    <scope>NUCLEOTIDE SEQUENCE [LARGE SCALE GENOMIC DNA]</scope>
    <source>
        <strain evidence="2 3">CECT 8286</strain>
    </source>
</reference>
<proteinExistence type="predicted"/>
<dbReference type="InterPro" id="IPR036866">
    <property type="entry name" value="RibonucZ/Hydroxyglut_hydro"/>
</dbReference>
<dbReference type="Proteomes" id="UP001589605">
    <property type="component" value="Unassembled WGS sequence"/>
</dbReference>
<protein>
    <submittedName>
        <fullName evidence="2">ComEC/Rec2 family competence protein</fullName>
    </submittedName>
</protein>
<evidence type="ECO:0000259" key="1">
    <source>
        <dbReference type="Pfam" id="PF00753"/>
    </source>
</evidence>
<feature type="domain" description="Metallo-beta-lactamase" evidence="1">
    <location>
        <begin position="24"/>
        <end position="96"/>
    </location>
</feature>
<keyword evidence="3" id="KW-1185">Reference proteome</keyword>
<evidence type="ECO:0000313" key="3">
    <source>
        <dbReference type="Proteomes" id="UP001589605"/>
    </source>
</evidence>
<dbReference type="Pfam" id="PF00753">
    <property type="entry name" value="Lactamase_B"/>
    <property type="match status" value="1"/>
</dbReference>
<dbReference type="PANTHER" id="PTHR30619:SF1">
    <property type="entry name" value="RECOMBINATION PROTEIN 2"/>
    <property type="match status" value="1"/>
</dbReference>
<name>A0ABV5EYT6_9FLAO</name>
<dbReference type="PANTHER" id="PTHR30619">
    <property type="entry name" value="DNA INTERNALIZATION/COMPETENCE PROTEIN COMEC/REC2"/>
    <property type="match status" value="1"/>
</dbReference>
<dbReference type="Gene3D" id="3.60.15.10">
    <property type="entry name" value="Ribonuclease Z/Hydroxyacylglutathione hydrolase-like"/>
    <property type="match status" value="1"/>
</dbReference>
<dbReference type="InterPro" id="IPR001279">
    <property type="entry name" value="Metallo-B-lactamas"/>
</dbReference>
<dbReference type="InterPro" id="IPR052159">
    <property type="entry name" value="Competence_DNA_uptake"/>
</dbReference>
<gene>
    <name evidence="2" type="ORF">ACFFVB_04315</name>
</gene>
<organism evidence="2 3">
    <name type="scientific">Formosa undariae</name>
    <dbReference type="NCBI Taxonomy" id="1325436"/>
    <lineage>
        <taxon>Bacteria</taxon>
        <taxon>Pseudomonadati</taxon>
        <taxon>Bacteroidota</taxon>
        <taxon>Flavobacteriia</taxon>
        <taxon>Flavobacteriales</taxon>
        <taxon>Flavobacteriaceae</taxon>
        <taxon>Formosa</taxon>
    </lineage>
</organism>
<accession>A0ABV5EYT6</accession>
<comment type="caution">
    <text evidence="2">The sequence shown here is derived from an EMBL/GenBank/DDBJ whole genome shotgun (WGS) entry which is preliminary data.</text>
</comment>
<dbReference type="SUPFAM" id="SSF56281">
    <property type="entry name" value="Metallo-hydrolase/oxidoreductase"/>
    <property type="match status" value="1"/>
</dbReference>